<keyword evidence="1" id="KW-0472">Membrane</keyword>
<feature type="transmembrane region" description="Helical" evidence="1">
    <location>
        <begin position="254"/>
        <end position="275"/>
    </location>
</feature>
<dbReference type="AlphaFoldDB" id="A0AA38GS80"/>
<feature type="non-terminal residue" evidence="3">
    <location>
        <position position="1"/>
    </location>
</feature>
<proteinExistence type="predicted"/>
<reference evidence="3 4" key="1">
    <citation type="journal article" date="2021" name="Nat. Plants">
        <title>The Taxus genome provides insights into paclitaxel biosynthesis.</title>
        <authorList>
            <person name="Xiong X."/>
            <person name="Gou J."/>
            <person name="Liao Q."/>
            <person name="Li Y."/>
            <person name="Zhou Q."/>
            <person name="Bi G."/>
            <person name="Li C."/>
            <person name="Du R."/>
            <person name="Wang X."/>
            <person name="Sun T."/>
            <person name="Guo L."/>
            <person name="Liang H."/>
            <person name="Lu P."/>
            <person name="Wu Y."/>
            <person name="Zhang Z."/>
            <person name="Ro D.K."/>
            <person name="Shang Y."/>
            <person name="Huang S."/>
            <person name="Yan J."/>
        </authorList>
    </citation>
    <scope>NUCLEOTIDE SEQUENCE [LARGE SCALE GENOMIC DNA]</scope>
    <source>
        <strain evidence="3">Ta-2019</strain>
    </source>
</reference>
<evidence type="ECO:0000313" key="4">
    <source>
        <dbReference type="Proteomes" id="UP000824469"/>
    </source>
</evidence>
<dbReference type="PANTHER" id="PTHR36124:SF1">
    <property type="entry name" value="ER-BOUND OXYGENASE MPAB_MPAB'_RUBBER OXYGENASE CATALYTIC DOMAIN-CONTAINING PROTEIN"/>
    <property type="match status" value="1"/>
</dbReference>
<evidence type="ECO:0000256" key="1">
    <source>
        <dbReference type="SAM" id="Phobius"/>
    </source>
</evidence>
<keyword evidence="1" id="KW-1133">Transmembrane helix</keyword>
<feature type="domain" description="ER-bound oxygenase mpaB/mpaB'/Rubber oxygenase catalytic" evidence="2">
    <location>
        <begin position="129"/>
        <end position="255"/>
    </location>
</feature>
<organism evidence="3 4">
    <name type="scientific">Taxus chinensis</name>
    <name type="common">Chinese yew</name>
    <name type="synonym">Taxus wallichiana var. chinensis</name>
    <dbReference type="NCBI Taxonomy" id="29808"/>
    <lineage>
        <taxon>Eukaryota</taxon>
        <taxon>Viridiplantae</taxon>
        <taxon>Streptophyta</taxon>
        <taxon>Embryophyta</taxon>
        <taxon>Tracheophyta</taxon>
        <taxon>Spermatophyta</taxon>
        <taxon>Pinopsida</taxon>
        <taxon>Pinidae</taxon>
        <taxon>Conifers II</taxon>
        <taxon>Cupressales</taxon>
        <taxon>Taxaceae</taxon>
        <taxon>Taxus</taxon>
    </lineage>
</organism>
<protein>
    <recommendedName>
        <fullName evidence="2">ER-bound oxygenase mpaB/mpaB'/Rubber oxygenase catalytic domain-containing protein</fullName>
    </recommendedName>
</protein>
<evidence type="ECO:0000313" key="3">
    <source>
        <dbReference type="EMBL" id="KAH9328689.1"/>
    </source>
</evidence>
<evidence type="ECO:0000259" key="2">
    <source>
        <dbReference type="Pfam" id="PF09995"/>
    </source>
</evidence>
<dbReference type="EMBL" id="JAHRHJ020000001">
    <property type="protein sequence ID" value="KAH9328689.1"/>
    <property type="molecule type" value="Genomic_DNA"/>
</dbReference>
<keyword evidence="4" id="KW-1185">Reference proteome</keyword>
<dbReference type="Pfam" id="PF09995">
    <property type="entry name" value="MPAB_Lcp_cat"/>
    <property type="match status" value="1"/>
</dbReference>
<comment type="caution">
    <text evidence="3">The sequence shown here is derived from an EMBL/GenBank/DDBJ whole genome shotgun (WGS) entry which is preliminary data.</text>
</comment>
<sequence>MSEFVIALCIFGFLLFMWKITCLVLRAKRSQYMASLHPTQDALLLCKLTSLLEFSFLTMKALEFALFRTFAIPSISKLLHSTQQFSPNTVTKRYDDTEILIQEIFLHHVDSRRGSLAIRRLNFIHGHYNISNADFLYTLSLFMLEPIRFSTTYGYRHWTEGEKQAQFVLWHDIGTRMGIKDIPHSLEEMDAFSRKYETSNMVYSDSNRVIGDATLDLLLSQAPAFFRPLARRVVYALLDDRLLDAMGYPRQPYWLIWTVESIVVLLAGTFVRWFLPPRPLSWTTERIPLEDGGEADDSVYKLRYHVYKPWSYPNGYKIGELGNGRRGQLGKGGEGK</sequence>
<dbReference type="InterPro" id="IPR046366">
    <property type="entry name" value="MPAB"/>
</dbReference>
<keyword evidence="1" id="KW-0812">Transmembrane</keyword>
<dbReference type="Proteomes" id="UP000824469">
    <property type="component" value="Unassembled WGS sequence"/>
</dbReference>
<dbReference type="GO" id="GO:0016491">
    <property type="term" value="F:oxidoreductase activity"/>
    <property type="evidence" value="ECO:0007669"/>
    <property type="project" value="InterPro"/>
</dbReference>
<dbReference type="PANTHER" id="PTHR36124">
    <property type="match status" value="1"/>
</dbReference>
<dbReference type="OMA" id="TLGRHMG"/>
<name>A0AA38GS80_TAXCH</name>
<dbReference type="InterPro" id="IPR018713">
    <property type="entry name" value="MPAB/Lcp_cat_dom"/>
</dbReference>
<accession>A0AA38GS80</accession>
<gene>
    <name evidence="3" type="ORF">KI387_000797</name>
</gene>